<dbReference type="PANTHER" id="PTHR35596">
    <property type="entry name" value="DUF2263 DOMAIN-CONTAINING PROTEIN"/>
    <property type="match status" value="1"/>
</dbReference>
<reference evidence="2" key="1">
    <citation type="submission" date="2023-10" db="EMBL/GenBank/DDBJ databases">
        <authorList>
            <person name="Hackl T."/>
        </authorList>
    </citation>
    <scope>NUCLEOTIDE SEQUENCE</scope>
</reference>
<gene>
    <name evidence="2" type="ORF">KHLLAP_LOCUS11142</name>
</gene>
<sequence>MPLPQAVRDRRAVLSATAAETKAALPAVLHQLPDIRASLSEEFVLDQVPELDPADCPRFNMSSDSESSATLVKVINRDTLDAAIIMADSLVQPDPAAARTQSVAMLSLASDKTPGGGWLSGAMAQEEALCYRSSLSLSLHALYYPWSPLTGLYTRDVVVVRSSLDSGHRLLSPPTPAAQLPVVSVISVAAIRRPAVRVASVADTGQAAVFKYSADRRLTKSKMRLILRVAANKKHELLVLGAFGCGAFRNPPEDVARCWLEVLGETEFSGGWWREIWFAVLDSRDEGNFRIFEGVLGGKRLE</sequence>
<dbReference type="Proteomes" id="UP001295740">
    <property type="component" value="Unassembled WGS sequence"/>
</dbReference>
<evidence type="ECO:0000313" key="2">
    <source>
        <dbReference type="EMBL" id="CAJ2510674.1"/>
    </source>
</evidence>
<dbReference type="Pfam" id="PF10021">
    <property type="entry name" value="PARG_cat_microb"/>
    <property type="match status" value="1"/>
</dbReference>
<feature type="domain" description="Microbial-type PARG catalytic" evidence="1">
    <location>
        <begin position="59"/>
        <end position="141"/>
    </location>
</feature>
<comment type="caution">
    <text evidence="2">The sequence shown here is derived from an EMBL/GenBank/DDBJ whole genome shotgun (WGS) entry which is preliminary data.</text>
</comment>
<dbReference type="AlphaFoldDB" id="A0AAI8VTB9"/>
<accession>A0AAI8VTB9</accession>
<name>A0AAI8VTB9_9PEZI</name>
<dbReference type="InterPro" id="IPR012664">
    <property type="entry name" value="CHP02452"/>
</dbReference>
<organism evidence="2 3">
    <name type="scientific">Anthostomella pinea</name>
    <dbReference type="NCBI Taxonomy" id="933095"/>
    <lineage>
        <taxon>Eukaryota</taxon>
        <taxon>Fungi</taxon>
        <taxon>Dikarya</taxon>
        <taxon>Ascomycota</taxon>
        <taxon>Pezizomycotina</taxon>
        <taxon>Sordariomycetes</taxon>
        <taxon>Xylariomycetidae</taxon>
        <taxon>Xylariales</taxon>
        <taxon>Xylariaceae</taxon>
        <taxon>Anthostomella</taxon>
    </lineage>
</organism>
<dbReference type="InterPro" id="IPR019261">
    <property type="entry name" value="PARG_cat_microbial"/>
</dbReference>
<dbReference type="EMBL" id="CAUWAG010000018">
    <property type="protein sequence ID" value="CAJ2510674.1"/>
    <property type="molecule type" value="Genomic_DNA"/>
</dbReference>
<keyword evidence="3" id="KW-1185">Reference proteome</keyword>
<evidence type="ECO:0000313" key="3">
    <source>
        <dbReference type="Proteomes" id="UP001295740"/>
    </source>
</evidence>
<proteinExistence type="predicted"/>
<dbReference type="Gene3D" id="3.40.220.10">
    <property type="entry name" value="Leucine Aminopeptidase, subunit E, domain 1"/>
    <property type="match status" value="1"/>
</dbReference>
<dbReference type="InterPro" id="IPR043472">
    <property type="entry name" value="Macro_dom-like"/>
</dbReference>
<dbReference type="SUPFAM" id="SSF52949">
    <property type="entry name" value="Macro domain-like"/>
    <property type="match status" value="1"/>
</dbReference>
<evidence type="ECO:0000259" key="1">
    <source>
        <dbReference type="Pfam" id="PF10021"/>
    </source>
</evidence>
<dbReference type="NCBIfam" id="TIGR02452">
    <property type="entry name" value="TIGR02452 family protein"/>
    <property type="match status" value="1"/>
</dbReference>
<protein>
    <submittedName>
        <fullName evidence="2">Uu.00g062990.m01.CDS01</fullName>
    </submittedName>
</protein>
<dbReference type="PANTHER" id="PTHR35596:SF1">
    <property type="entry name" value="MICROBIAL-TYPE PARG CATALYTIC DOMAIN-CONTAINING PROTEIN"/>
    <property type="match status" value="1"/>
</dbReference>